<protein>
    <submittedName>
        <fullName evidence="1">Uncharacterized protein</fullName>
    </submittedName>
</protein>
<evidence type="ECO:0000313" key="2">
    <source>
        <dbReference type="Proteomes" id="UP000245380"/>
    </source>
</evidence>
<keyword evidence="2" id="KW-1185">Reference proteome</keyword>
<proteinExistence type="predicted"/>
<dbReference type="RefSeq" id="WP_109430232.1">
    <property type="nucleotide sequence ID" value="NZ_MPDK01000007.1"/>
</dbReference>
<dbReference type="EMBL" id="MPDK01000007">
    <property type="protein sequence ID" value="PWI57926.1"/>
    <property type="molecule type" value="Genomic_DNA"/>
</dbReference>
<accession>A0A2U3D9H3</accession>
<comment type="caution">
    <text evidence="1">The sequence shown here is derived from an EMBL/GenBank/DDBJ whole genome shotgun (WGS) entry which is preliminary data.</text>
</comment>
<dbReference type="Proteomes" id="UP000245380">
    <property type="component" value="Unassembled WGS sequence"/>
</dbReference>
<evidence type="ECO:0000313" key="1">
    <source>
        <dbReference type="EMBL" id="PWI57926.1"/>
    </source>
</evidence>
<organism evidence="1 2">
    <name type="scientific">Sulfoacidibacillus thermotolerans</name>
    <name type="common">Acidibacillus sulfuroxidans</name>
    <dbReference type="NCBI Taxonomy" id="1765684"/>
    <lineage>
        <taxon>Bacteria</taxon>
        <taxon>Bacillati</taxon>
        <taxon>Bacillota</taxon>
        <taxon>Bacilli</taxon>
        <taxon>Bacillales</taxon>
        <taxon>Alicyclobacillaceae</taxon>
        <taxon>Sulfoacidibacillus</taxon>
    </lineage>
</organism>
<gene>
    <name evidence="1" type="ORF">BM613_05795</name>
</gene>
<sequence>MTTLPKNTRAVLSSFRSREEAEGAAKKIHSLGIRDVAINEITEGPFEGEEIRNPLSGDIPSLAILTGNTRSTSLNQRIAKAADPVSSGMADGFGIVTGYNWGLTVVAPENLVDRVVHIIKSAGGYT</sequence>
<dbReference type="AlphaFoldDB" id="A0A2U3D9H3"/>
<reference evidence="1 2" key="1">
    <citation type="submission" date="2016-11" db="EMBL/GenBank/DDBJ databases">
        <title>Comparative genomics of Acidibacillus ferroxidans species.</title>
        <authorList>
            <person name="Oliveira G."/>
            <person name="Nunes G."/>
            <person name="Oliveira R."/>
            <person name="Araujo F."/>
            <person name="Salim A."/>
            <person name="Scholte L."/>
            <person name="Morais D."/>
            <person name="Nancucheo I."/>
            <person name="Johnson D.B."/>
            <person name="Grail B."/>
            <person name="Bittencourt J."/>
            <person name="Valadares R."/>
        </authorList>
    </citation>
    <scope>NUCLEOTIDE SEQUENCE [LARGE SCALE GENOMIC DNA]</scope>
    <source>
        <strain evidence="1 2">Y002</strain>
    </source>
</reference>
<name>A0A2U3D9H3_SULT2</name>
<dbReference type="OrthoDB" id="2375806at2"/>